<evidence type="ECO:0000256" key="8">
    <source>
        <dbReference type="ARBA" id="ARBA00022989"/>
    </source>
</evidence>
<dbReference type="InterPro" id="IPR012908">
    <property type="entry name" value="PGAP1-ab_dom-like"/>
</dbReference>
<name>A0AA88Y499_PINIB</name>
<gene>
    <name evidence="12" type="ORF">FSP39_001388</name>
</gene>
<dbReference type="SUPFAM" id="SSF53474">
    <property type="entry name" value="alpha/beta-Hydrolases"/>
    <property type="match status" value="1"/>
</dbReference>
<keyword evidence="7 10" id="KW-0653">Protein transport</keyword>
<evidence type="ECO:0000256" key="1">
    <source>
        <dbReference type="ARBA" id="ARBA00004477"/>
    </source>
</evidence>
<dbReference type="GO" id="GO:0005789">
    <property type="term" value="C:endoplasmic reticulum membrane"/>
    <property type="evidence" value="ECO:0007669"/>
    <property type="project" value="UniProtKB-SubCell"/>
</dbReference>
<dbReference type="InterPro" id="IPR039529">
    <property type="entry name" value="PGAP1/BST1"/>
</dbReference>
<dbReference type="GO" id="GO:0006888">
    <property type="term" value="P:endoplasmic reticulum to Golgi vesicle-mediated transport"/>
    <property type="evidence" value="ECO:0007669"/>
    <property type="project" value="TreeGrafter"/>
</dbReference>
<dbReference type="InterPro" id="IPR029058">
    <property type="entry name" value="AB_hydrolase_fold"/>
</dbReference>
<keyword evidence="5 10" id="KW-0378">Hydrolase</keyword>
<dbReference type="PANTHER" id="PTHR15495:SF7">
    <property type="entry name" value="GPI INOSITOL-DEACYLASE"/>
    <property type="match status" value="1"/>
</dbReference>
<evidence type="ECO:0000256" key="7">
    <source>
        <dbReference type="ARBA" id="ARBA00022927"/>
    </source>
</evidence>
<evidence type="ECO:0000256" key="5">
    <source>
        <dbReference type="ARBA" id="ARBA00022801"/>
    </source>
</evidence>
<dbReference type="GO" id="GO:0050185">
    <property type="term" value="F:phosphatidylinositol deacylase activity"/>
    <property type="evidence" value="ECO:0007669"/>
    <property type="project" value="TreeGrafter"/>
</dbReference>
<dbReference type="GO" id="GO:0006505">
    <property type="term" value="P:GPI anchor metabolic process"/>
    <property type="evidence" value="ECO:0007669"/>
    <property type="project" value="TreeGrafter"/>
</dbReference>
<evidence type="ECO:0000256" key="10">
    <source>
        <dbReference type="RuleBase" id="RU365011"/>
    </source>
</evidence>
<comment type="subcellular location">
    <subcellularLocation>
        <location evidence="1">Endoplasmic reticulum membrane</location>
        <topology evidence="1">Multi-pass membrane protein</topology>
    </subcellularLocation>
</comment>
<keyword evidence="6 10" id="KW-0256">Endoplasmic reticulum</keyword>
<evidence type="ECO:0000313" key="13">
    <source>
        <dbReference type="Proteomes" id="UP001186944"/>
    </source>
</evidence>
<protein>
    <recommendedName>
        <fullName evidence="10">GPI inositol-deacylase</fullName>
        <ecNumber evidence="10">3.1.-.-</ecNumber>
    </recommendedName>
</protein>
<dbReference type="Pfam" id="PF24660">
    <property type="entry name" value="PGAP1_3rd"/>
    <property type="match status" value="1"/>
</dbReference>
<proteinExistence type="inferred from homology"/>
<comment type="function">
    <text evidence="10">Involved in inositol deacylation of GPI-anchored proteins which plays important roles in the quality control and ER-associated degradation of GPI-anchored proteins.</text>
</comment>
<evidence type="ECO:0000256" key="3">
    <source>
        <dbReference type="ARBA" id="ARBA00022448"/>
    </source>
</evidence>
<evidence type="ECO:0000256" key="2">
    <source>
        <dbReference type="ARBA" id="ARBA00006931"/>
    </source>
</evidence>
<dbReference type="Gene3D" id="3.40.50.1820">
    <property type="entry name" value="alpha/beta hydrolase"/>
    <property type="match status" value="1"/>
</dbReference>
<comment type="caution">
    <text evidence="12">The sequence shown here is derived from an EMBL/GenBank/DDBJ whole genome shotgun (WGS) entry which is preliminary data.</text>
</comment>
<keyword evidence="8" id="KW-1133">Transmembrane helix</keyword>
<evidence type="ECO:0000256" key="9">
    <source>
        <dbReference type="ARBA" id="ARBA00023136"/>
    </source>
</evidence>
<feature type="domain" description="GPI inositol-deacylase PGAP1-like alpha/beta" evidence="11">
    <location>
        <begin position="73"/>
        <end position="280"/>
    </location>
</feature>
<evidence type="ECO:0000259" key="11">
    <source>
        <dbReference type="Pfam" id="PF07819"/>
    </source>
</evidence>
<dbReference type="Pfam" id="PF07819">
    <property type="entry name" value="PGAP1"/>
    <property type="match status" value="1"/>
</dbReference>
<dbReference type="AlphaFoldDB" id="A0AA88Y499"/>
<sequence length="585" mass="66887">MAFPVGRTLFSAVCVGIVVYGVLDFMTNYEQNKCYMTYMFEMPEYLRIPVFQGKKNPYPKYGLYAYGEGKGNYQGIPVLFIPGNSGSHKQARSLGSVAMRRQMDKRTPFLFNYFTVDFHEELSGLYGGVLKQQTEFVHFCIKRILKLYTDFKPTSVILVGHSMGGMIARALFTLPNFDHSLVNTIITQATSHQEPVLALDHYLMEFYNDVNQYWRKYGSTKLSHVTVVSTGGGLRDLLIRNGLTSLRGTTAMPHAWVSTDHLCAVWCKQVVLATVRAMFDIVDRKTNQLSLDVNYRMSVFRHHFLSHTGTRKFVHKWQRKLTLDDSYHWVEQVDGVWEFAEARVMEPRYLVVPINENSVKDSFVAISNVMSDDWICVCKLNSGEKRCKTCENLSSKGNVIPPLDSGRKVLHIRLSDYKAMTHIVLIVPKSHDKVEVMGDLYTRSERHLSYRLPTFSDMLLTYPESVTKGTSVLTLYNDTLYYNLTLLGMDTVLKAFHIQLQPQKCSSKTDLHDGNMMSLHIPWSNEDVYSFNKLGEVGNLTVKLQNGISQEHKDDTIHMRVYIDPACTYLLRIMVSPLQILGQVS</sequence>
<evidence type="ECO:0000256" key="6">
    <source>
        <dbReference type="ARBA" id="ARBA00022824"/>
    </source>
</evidence>
<keyword evidence="9 10" id="KW-0472">Membrane</keyword>
<dbReference type="Proteomes" id="UP001186944">
    <property type="component" value="Unassembled WGS sequence"/>
</dbReference>
<organism evidence="12 13">
    <name type="scientific">Pinctada imbricata</name>
    <name type="common">Atlantic pearl-oyster</name>
    <name type="synonym">Pinctada martensii</name>
    <dbReference type="NCBI Taxonomy" id="66713"/>
    <lineage>
        <taxon>Eukaryota</taxon>
        <taxon>Metazoa</taxon>
        <taxon>Spiralia</taxon>
        <taxon>Lophotrochozoa</taxon>
        <taxon>Mollusca</taxon>
        <taxon>Bivalvia</taxon>
        <taxon>Autobranchia</taxon>
        <taxon>Pteriomorphia</taxon>
        <taxon>Pterioida</taxon>
        <taxon>Pterioidea</taxon>
        <taxon>Pteriidae</taxon>
        <taxon>Pinctada</taxon>
    </lineage>
</organism>
<dbReference type="PANTHER" id="PTHR15495">
    <property type="entry name" value="NEGATIVE REGULATOR OF VESICLE FORMATION-RELATED"/>
    <property type="match status" value="1"/>
</dbReference>
<accession>A0AA88Y499</accession>
<dbReference type="EC" id="3.1.-.-" evidence="10"/>
<keyword evidence="4" id="KW-0812">Transmembrane</keyword>
<evidence type="ECO:0000313" key="12">
    <source>
        <dbReference type="EMBL" id="KAK3089161.1"/>
    </source>
</evidence>
<dbReference type="EMBL" id="VSWD01000010">
    <property type="protein sequence ID" value="KAK3089161.1"/>
    <property type="molecule type" value="Genomic_DNA"/>
</dbReference>
<dbReference type="GO" id="GO:0015031">
    <property type="term" value="P:protein transport"/>
    <property type="evidence" value="ECO:0007669"/>
    <property type="project" value="UniProtKB-KW"/>
</dbReference>
<keyword evidence="3 10" id="KW-0813">Transport</keyword>
<reference evidence="12" key="1">
    <citation type="submission" date="2019-08" db="EMBL/GenBank/DDBJ databases">
        <title>The improved chromosome-level genome for the pearl oyster Pinctada fucata martensii using PacBio sequencing and Hi-C.</title>
        <authorList>
            <person name="Zheng Z."/>
        </authorList>
    </citation>
    <scope>NUCLEOTIDE SEQUENCE</scope>
    <source>
        <strain evidence="12">ZZ-2019</strain>
        <tissue evidence="12">Adductor muscle</tissue>
    </source>
</reference>
<evidence type="ECO:0000256" key="4">
    <source>
        <dbReference type="ARBA" id="ARBA00022692"/>
    </source>
</evidence>
<keyword evidence="13" id="KW-1185">Reference proteome</keyword>
<comment type="similarity">
    <text evidence="2 10">Belongs to the GPI inositol-deacylase family.</text>
</comment>